<feature type="region of interest" description="Disordered" evidence="1">
    <location>
        <begin position="1"/>
        <end position="37"/>
    </location>
</feature>
<protein>
    <submittedName>
        <fullName evidence="2">Uncharacterized protein</fullName>
    </submittedName>
</protein>
<dbReference type="AlphaFoldDB" id="A0A6C0FBV1"/>
<reference evidence="2" key="1">
    <citation type="journal article" date="2020" name="Nature">
        <title>Giant virus diversity and host interactions through global metagenomics.</title>
        <authorList>
            <person name="Schulz F."/>
            <person name="Roux S."/>
            <person name="Paez-Espino D."/>
            <person name="Jungbluth S."/>
            <person name="Walsh D.A."/>
            <person name="Denef V.J."/>
            <person name="McMahon K.D."/>
            <person name="Konstantinidis K.T."/>
            <person name="Eloe-Fadrosh E.A."/>
            <person name="Kyrpides N.C."/>
            <person name="Woyke T."/>
        </authorList>
    </citation>
    <scope>NUCLEOTIDE SEQUENCE</scope>
    <source>
        <strain evidence="2">GVMAG-S-ERX556049-19</strain>
    </source>
</reference>
<sequence>MFSLSANRRRGLKRKNNLNKQQQTNTNTTLNENKNDGLRIISSEQKEKKEQNNISLKLDKVKQEDLSFRDYIQKNETQEIKCNKQKRIEEENKYKSWVKSQE</sequence>
<organism evidence="2">
    <name type="scientific">viral metagenome</name>
    <dbReference type="NCBI Taxonomy" id="1070528"/>
    <lineage>
        <taxon>unclassified sequences</taxon>
        <taxon>metagenomes</taxon>
        <taxon>organismal metagenomes</taxon>
    </lineage>
</organism>
<name>A0A6C0FBV1_9ZZZZ</name>
<evidence type="ECO:0000256" key="1">
    <source>
        <dbReference type="SAM" id="MobiDB-lite"/>
    </source>
</evidence>
<dbReference type="EMBL" id="MN738824">
    <property type="protein sequence ID" value="QHT38029.1"/>
    <property type="molecule type" value="Genomic_DNA"/>
</dbReference>
<proteinExistence type="predicted"/>
<accession>A0A6C0FBV1</accession>
<feature type="compositionally biased region" description="Basic residues" evidence="1">
    <location>
        <begin position="7"/>
        <end position="17"/>
    </location>
</feature>
<evidence type="ECO:0000313" key="2">
    <source>
        <dbReference type="EMBL" id="QHT38029.1"/>
    </source>
</evidence>
<feature type="compositionally biased region" description="Low complexity" evidence="1">
    <location>
        <begin position="18"/>
        <end position="32"/>
    </location>
</feature>